<dbReference type="InterPro" id="IPR050306">
    <property type="entry name" value="PfkB_Carbo_kinase"/>
</dbReference>
<dbReference type="OrthoDB" id="9779730at2"/>
<comment type="similarity">
    <text evidence="1">Belongs to the carbohydrate kinase PfkB family.</text>
</comment>
<evidence type="ECO:0000256" key="1">
    <source>
        <dbReference type="ARBA" id="ARBA00010688"/>
    </source>
</evidence>
<dbReference type="Proteomes" id="UP000184480">
    <property type="component" value="Unassembled WGS sequence"/>
</dbReference>
<dbReference type="SUPFAM" id="SSF53613">
    <property type="entry name" value="Ribokinase-like"/>
    <property type="match status" value="1"/>
</dbReference>
<dbReference type="PANTHER" id="PTHR43085">
    <property type="entry name" value="HEXOKINASE FAMILY MEMBER"/>
    <property type="match status" value="1"/>
</dbReference>
<evidence type="ECO:0000313" key="6">
    <source>
        <dbReference type="Proteomes" id="UP000184480"/>
    </source>
</evidence>
<dbReference type="Pfam" id="PF00294">
    <property type="entry name" value="PfkB"/>
    <property type="match status" value="1"/>
</dbReference>
<dbReference type="Gene3D" id="3.40.1190.20">
    <property type="match status" value="1"/>
</dbReference>
<keyword evidence="6" id="KW-1185">Reference proteome</keyword>
<dbReference type="STRING" id="1346286.SAMN05444362_11216"/>
<dbReference type="GO" id="GO:0016301">
    <property type="term" value="F:kinase activity"/>
    <property type="evidence" value="ECO:0007669"/>
    <property type="project" value="UniProtKB-KW"/>
</dbReference>
<evidence type="ECO:0000259" key="4">
    <source>
        <dbReference type="Pfam" id="PF00294"/>
    </source>
</evidence>
<feature type="domain" description="Carbohydrate kinase PfkB" evidence="4">
    <location>
        <begin position="111"/>
        <end position="277"/>
    </location>
</feature>
<dbReference type="InterPro" id="IPR029056">
    <property type="entry name" value="Ribokinase-like"/>
</dbReference>
<protein>
    <submittedName>
        <fullName evidence="5">Sugar or nucleoside kinase, ribokinase family</fullName>
    </submittedName>
</protein>
<organism evidence="5 6">
    <name type="scientific">Dysgonomonas macrotermitis</name>
    <dbReference type="NCBI Taxonomy" id="1346286"/>
    <lineage>
        <taxon>Bacteria</taxon>
        <taxon>Pseudomonadati</taxon>
        <taxon>Bacteroidota</taxon>
        <taxon>Bacteroidia</taxon>
        <taxon>Bacteroidales</taxon>
        <taxon>Dysgonomonadaceae</taxon>
        <taxon>Dysgonomonas</taxon>
    </lineage>
</organism>
<dbReference type="PANTHER" id="PTHR43085:SF57">
    <property type="entry name" value="CARBOHYDRATE KINASE PFKB DOMAIN-CONTAINING PROTEIN"/>
    <property type="match status" value="1"/>
</dbReference>
<name>A0A1M5FJF2_9BACT</name>
<dbReference type="AlphaFoldDB" id="A0A1M5FJF2"/>
<dbReference type="RefSeq" id="WP_062180959.1">
    <property type="nucleotide sequence ID" value="NZ_BBXL01000011.1"/>
</dbReference>
<keyword evidence="2" id="KW-0808">Transferase</keyword>
<dbReference type="InterPro" id="IPR011611">
    <property type="entry name" value="PfkB_dom"/>
</dbReference>
<reference evidence="6" key="1">
    <citation type="submission" date="2016-11" db="EMBL/GenBank/DDBJ databases">
        <authorList>
            <person name="Varghese N."/>
            <person name="Submissions S."/>
        </authorList>
    </citation>
    <scope>NUCLEOTIDE SEQUENCE [LARGE SCALE GENOMIC DNA]</scope>
    <source>
        <strain evidence="6">DSM 27370</strain>
    </source>
</reference>
<evidence type="ECO:0000313" key="5">
    <source>
        <dbReference type="EMBL" id="SHF91615.1"/>
    </source>
</evidence>
<evidence type="ECO:0000256" key="2">
    <source>
        <dbReference type="ARBA" id="ARBA00022679"/>
    </source>
</evidence>
<dbReference type="EMBL" id="FQUC01000012">
    <property type="protein sequence ID" value="SHF91615.1"/>
    <property type="molecule type" value="Genomic_DNA"/>
</dbReference>
<gene>
    <name evidence="5" type="ORF">SAMN05444362_11216</name>
</gene>
<proteinExistence type="inferred from homology"/>
<accession>A0A1M5FJF2</accession>
<keyword evidence="3 5" id="KW-0418">Kinase</keyword>
<sequence length="305" mass="33521">MHNYEICCVGHLTLDKVVTPKETVYMSGGASFYFSHAVSKLNSDYILVTGLAESELKAVEILRAKGIKVEVMLCQNSVYFENTYGENQDNRTQRVLAKADPFIIEAMGNIHASYFHVGALLADDFSNEFVEELSKRGKISIDCQGYLREVRGDKVFPVDWADKLEVLKYVDVLKANELEMKVLTGTTDVYKAARLLNSWGVKEVLLTLGSMGSVIYDGQTFTMIPAYQANVVDATGCGDTYMAGYLYKRAKGASMEDAAKFAAAMATIKIEAFGPFTGTEEDVLAAMNSRAAKIPTDEILASLVI</sequence>
<evidence type="ECO:0000256" key="3">
    <source>
        <dbReference type="ARBA" id="ARBA00022777"/>
    </source>
</evidence>